<dbReference type="PROSITE" id="PS50887">
    <property type="entry name" value="GGDEF"/>
    <property type="match status" value="1"/>
</dbReference>
<dbReference type="SUPFAM" id="SSF55785">
    <property type="entry name" value="PYP-like sensor domain (PAS domain)"/>
    <property type="match status" value="1"/>
</dbReference>
<keyword evidence="2" id="KW-0808">Transferase</keyword>
<name>A0ABW3AJN2_9MICO</name>
<dbReference type="Gene3D" id="3.30.70.270">
    <property type="match status" value="1"/>
</dbReference>
<dbReference type="Pfam" id="PF00990">
    <property type="entry name" value="GGDEF"/>
    <property type="match status" value="1"/>
</dbReference>
<dbReference type="InterPro" id="IPR035965">
    <property type="entry name" value="PAS-like_dom_sf"/>
</dbReference>
<dbReference type="Pfam" id="PF01590">
    <property type="entry name" value="GAF"/>
    <property type="match status" value="1"/>
</dbReference>
<keyword evidence="3" id="KW-1185">Reference proteome</keyword>
<dbReference type="InterPro" id="IPR029016">
    <property type="entry name" value="GAF-like_dom_sf"/>
</dbReference>
<dbReference type="InterPro" id="IPR003018">
    <property type="entry name" value="GAF"/>
</dbReference>
<dbReference type="CDD" id="cd01949">
    <property type="entry name" value="GGDEF"/>
    <property type="match status" value="1"/>
</dbReference>
<dbReference type="Proteomes" id="UP001597055">
    <property type="component" value="Unassembled WGS sequence"/>
</dbReference>
<keyword evidence="2" id="KW-0548">Nucleotidyltransferase</keyword>
<gene>
    <name evidence="2" type="ORF">ACFQ0P_11310</name>
</gene>
<dbReference type="InterPro" id="IPR000160">
    <property type="entry name" value="GGDEF_dom"/>
</dbReference>
<evidence type="ECO:0000313" key="2">
    <source>
        <dbReference type="EMBL" id="MFD0790989.1"/>
    </source>
</evidence>
<dbReference type="NCBIfam" id="TIGR00254">
    <property type="entry name" value="GGDEF"/>
    <property type="match status" value="1"/>
</dbReference>
<dbReference type="RefSeq" id="WP_204978803.1">
    <property type="nucleotide sequence ID" value="NZ_JBHTII010000001.1"/>
</dbReference>
<dbReference type="SUPFAM" id="SSF55073">
    <property type="entry name" value="Nucleotide cyclase"/>
    <property type="match status" value="1"/>
</dbReference>
<dbReference type="PANTHER" id="PTHR44757:SF2">
    <property type="entry name" value="BIOFILM ARCHITECTURE MAINTENANCE PROTEIN MBAA"/>
    <property type="match status" value="1"/>
</dbReference>
<dbReference type="GO" id="GO:0052621">
    <property type="term" value="F:diguanylate cyclase activity"/>
    <property type="evidence" value="ECO:0007669"/>
    <property type="project" value="UniProtKB-EC"/>
</dbReference>
<dbReference type="SUPFAM" id="SSF55781">
    <property type="entry name" value="GAF domain-like"/>
    <property type="match status" value="1"/>
</dbReference>
<comment type="caution">
    <text evidence="2">The sequence shown here is derived from an EMBL/GenBank/DDBJ whole genome shotgun (WGS) entry which is preliminary data.</text>
</comment>
<dbReference type="EC" id="2.7.7.65" evidence="2"/>
<proteinExistence type="predicted"/>
<evidence type="ECO:0000259" key="1">
    <source>
        <dbReference type="PROSITE" id="PS50887"/>
    </source>
</evidence>
<dbReference type="PANTHER" id="PTHR44757">
    <property type="entry name" value="DIGUANYLATE CYCLASE DGCP"/>
    <property type="match status" value="1"/>
</dbReference>
<sequence>MTALQVGVVHVDRRGVIGDANEWFAAWAGTRRGELVGRSIDQLLVHSDEDLLPREVGDGPWIMLDAATHERAVLVTRNSDGDGDVLVVAEASERWRALSDLRQRYALADRTRTRLQLVMEASVAFSTATSEEVLAGVLADTTARAYRAEESAVYLHRPDGSSDRAAGTDPFEGRLDVEALIALVSAPRRVVKIVEPGEAEVLIPGFGAAMRAAGVRAFIAAPLHHEEIDFGAFASWFHHDRTFDDEAAPLAEALANQAAQALATLRLQARLAHAATHDEVTGLPNRRLLEAGMSRMMGASVCAAIFIDLDGFKGVNDRFGHQAGDRMLREAGSRLLRAVRAHDIVARYGGDEFVIACDVADPEVAMDIARRILDVLHGDPDDPADALPFRASIGVAIAPIGSMLLADQLIRRADLAMYRAKSAGGDRIMLAESWEIEAAG</sequence>
<dbReference type="InterPro" id="IPR029787">
    <property type="entry name" value="Nucleotide_cyclase"/>
</dbReference>
<organism evidence="2 3">
    <name type="scientific">Microbacterium insulae</name>
    <dbReference type="NCBI Taxonomy" id="483014"/>
    <lineage>
        <taxon>Bacteria</taxon>
        <taxon>Bacillati</taxon>
        <taxon>Actinomycetota</taxon>
        <taxon>Actinomycetes</taxon>
        <taxon>Micrococcales</taxon>
        <taxon>Microbacteriaceae</taxon>
        <taxon>Microbacterium</taxon>
    </lineage>
</organism>
<evidence type="ECO:0000313" key="3">
    <source>
        <dbReference type="Proteomes" id="UP001597055"/>
    </source>
</evidence>
<feature type="domain" description="GGDEF" evidence="1">
    <location>
        <begin position="300"/>
        <end position="433"/>
    </location>
</feature>
<dbReference type="InterPro" id="IPR052155">
    <property type="entry name" value="Biofilm_reg_signaling"/>
</dbReference>
<dbReference type="EMBL" id="JBHTII010000001">
    <property type="protein sequence ID" value="MFD0790989.1"/>
    <property type="molecule type" value="Genomic_DNA"/>
</dbReference>
<dbReference type="Gene3D" id="3.30.450.40">
    <property type="match status" value="1"/>
</dbReference>
<accession>A0ABW3AJN2</accession>
<dbReference type="InterPro" id="IPR043128">
    <property type="entry name" value="Rev_trsase/Diguanyl_cyclase"/>
</dbReference>
<dbReference type="SMART" id="SM00267">
    <property type="entry name" value="GGDEF"/>
    <property type="match status" value="1"/>
</dbReference>
<reference evidence="3" key="1">
    <citation type="journal article" date="2019" name="Int. J. Syst. Evol. Microbiol.">
        <title>The Global Catalogue of Microorganisms (GCM) 10K type strain sequencing project: providing services to taxonomists for standard genome sequencing and annotation.</title>
        <authorList>
            <consortium name="The Broad Institute Genomics Platform"/>
            <consortium name="The Broad Institute Genome Sequencing Center for Infectious Disease"/>
            <person name="Wu L."/>
            <person name="Ma J."/>
        </authorList>
    </citation>
    <scope>NUCLEOTIDE SEQUENCE [LARGE SCALE GENOMIC DNA]</scope>
    <source>
        <strain evidence="3">CCUG 54523</strain>
    </source>
</reference>
<protein>
    <submittedName>
        <fullName evidence="2">Diguanylate cyclase</fullName>
        <ecNumber evidence="2">2.7.7.65</ecNumber>
    </submittedName>
</protein>